<evidence type="ECO:0000256" key="5">
    <source>
        <dbReference type="SAM" id="Phobius"/>
    </source>
</evidence>
<dbReference type="InterPro" id="IPR003598">
    <property type="entry name" value="Ig_sub2"/>
</dbReference>
<feature type="region of interest" description="Disordered" evidence="4">
    <location>
        <begin position="146"/>
        <end position="214"/>
    </location>
</feature>
<dbReference type="SMART" id="SM00409">
    <property type="entry name" value="IG"/>
    <property type="match status" value="2"/>
</dbReference>
<evidence type="ECO:0000256" key="3">
    <source>
        <dbReference type="ARBA" id="ARBA00023319"/>
    </source>
</evidence>
<dbReference type="Gene3D" id="3.90.215.10">
    <property type="entry name" value="Gamma Fibrinogen, chain A, domain 1"/>
    <property type="match status" value="1"/>
</dbReference>
<organism evidence="7 8">
    <name type="scientific">Pocillopora meandrina</name>
    <dbReference type="NCBI Taxonomy" id="46732"/>
    <lineage>
        <taxon>Eukaryota</taxon>
        <taxon>Metazoa</taxon>
        <taxon>Cnidaria</taxon>
        <taxon>Anthozoa</taxon>
        <taxon>Hexacorallia</taxon>
        <taxon>Scleractinia</taxon>
        <taxon>Astrocoeniina</taxon>
        <taxon>Pocilloporidae</taxon>
        <taxon>Pocillopora</taxon>
    </lineage>
</organism>
<dbReference type="InterPro" id="IPR013783">
    <property type="entry name" value="Ig-like_fold"/>
</dbReference>
<accession>A0AAU9XCP3</accession>
<dbReference type="SMART" id="SM00408">
    <property type="entry name" value="IGc2"/>
    <property type="match status" value="2"/>
</dbReference>
<feature type="domain" description="Ig-like" evidence="6">
    <location>
        <begin position="325"/>
        <end position="406"/>
    </location>
</feature>
<dbReference type="InterPro" id="IPR008160">
    <property type="entry name" value="Collagen"/>
</dbReference>
<dbReference type="GO" id="GO:0070593">
    <property type="term" value="P:dendrite self-avoidance"/>
    <property type="evidence" value="ECO:0007669"/>
    <property type="project" value="TreeGrafter"/>
</dbReference>
<keyword evidence="8" id="KW-1185">Reference proteome</keyword>
<keyword evidence="5" id="KW-0812">Transmembrane</keyword>
<keyword evidence="5" id="KW-0472">Membrane</keyword>
<comment type="caution">
    <text evidence="7">The sequence shown here is derived from an EMBL/GenBank/DDBJ whole genome shotgun (WGS) entry which is preliminary data.</text>
</comment>
<evidence type="ECO:0000313" key="7">
    <source>
        <dbReference type="EMBL" id="CAH3143824.1"/>
    </source>
</evidence>
<dbReference type="InterPro" id="IPR036056">
    <property type="entry name" value="Fibrinogen-like_C"/>
</dbReference>
<protein>
    <recommendedName>
        <fullName evidence="6">Ig-like domain-containing protein</fullName>
    </recommendedName>
</protein>
<dbReference type="InterPro" id="IPR002181">
    <property type="entry name" value="Fibrinogen_a/b/g_C_dom"/>
</dbReference>
<keyword evidence="3" id="KW-0393">Immunoglobulin domain</keyword>
<keyword evidence="2" id="KW-0272">Extracellular matrix</keyword>
<dbReference type="PROSITE" id="PS50835">
    <property type="entry name" value="IG_LIKE"/>
    <property type="match status" value="2"/>
</dbReference>
<dbReference type="Pfam" id="PF00147">
    <property type="entry name" value="Fibrinogen_C"/>
    <property type="match status" value="1"/>
</dbReference>
<dbReference type="GO" id="GO:0007411">
    <property type="term" value="P:axon guidance"/>
    <property type="evidence" value="ECO:0007669"/>
    <property type="project" value="TreeGrafter"/>
</dbReference>
<dbReference type="GO" id="GO:0030424">
    <property type="term" value="C:axon"/>
    <property type="evidence" value="ECO:0007669"/>
    <property type="project" value="TreeGrafter"/>
</dbReference>
<dbReference type="AlphaFoldDB" id="A0AAU9XCP3"/>
<dbReference type="InterPro" id="IPR003599">
    <property type="entry name" value="Ig_sub"/>
</dbReference>
<dbReference type="Pfam" id="PF13927">
    <property type="entry name" value="Ig_3"/>
    <property type="match status" value="2"/>
</dbReference>
<dbReference type="Pfam" id="PF01391">
    <property type="entry name" value="Collagen"/>
    <property type="match status" value="1"/>
</dbReference>
<name>A0AAU9XCP3_9CNID</name>
<dbReference type="GO" id="GO:0098632">
    <property type="term" value="F:cell-cell adhesion mediator activity"/>
    <property type="evidence" value="ECO:0007669"/>
    <property type="project" value="TreeGrafter"/>
</dbReference>
<dbReference type="InterPro" id="IPR036179">
    <property type="entry name" value="Ig-like_dom_sf"/>
</dbReference>
<evidence type="ECO:0000256" key="2">
    <source>
        <dbReference type="ARBA" id="ARBA00022530"/>
    </source>
</evidence>
<evidence type="ECO:0000313" key="8">
    <source>
        <dbReference type="Proteomes" id="UP001159428"/>
    </source>
</evidence>
<feature type="domain" description="Ig-like" evidence="6">
    <location>
        <begin position="239"/>
        <end position="306"/>
    </location>
</feature>
<dbReference type="SUPFAM" id="SSF56496">
    <property type="entry name" value="Fibrinogen C-terminal domain-like"/>
    <property type="match status" value="1"/>
</dbReference>
<dbReference type="InterPro" id="IPR007110">
    <property type="entry name" value="Ig-like_dom"/>
</dbReference>
<reference evidence="7 8" key="1">
    <citation type="submission" date="2022-05" db="EMBL/GenBank/DDBJ databases">
        <authorList>
            <consortium name="Genoscope - CEA"/>
            <person name="William W."/>
        </authorList>
    </citation>
    <scope>NUCLEOTIDE SEQUENCE [LARGE SCALE GENOMIC DNA]</scope>
</reference>
<keyword evidence="2" id="KW-0964">Secreted</keyword>
<feature type="transmembrane region" description="Helical" evidence="5">
    <location>
        <begin position="21"/>
        <end position="38"/>
    </location>
</feature>
<dbReference type="EMBL" id="CALNXJ010000038">
    <property type="protein sequence ID" value="CAH3143824.1"/>
    <property type="molecule type" value="Genomic_DNA"/>
</dbReference>
<keyword evidence="5" id="KW-1133">Transmembrane helix</keyword>
<evidence type="ECO:0000259" key="6">
    <source>
        <dbReference type="PROSITE" id="PS50835"/>
    </source>
</evidence>
<dbReference type="PANTHER" id="PTHR10075:SF103">
    <property type="entry name" value="ROUNDABOUT HOMOLOG 4"/>
    <property type="match status" value="1"/>
</dbReference>
<dbReference type="InterPro" id="IPR014716">
    <property type="entry name" value="Fibrinogen_a/b/g_C_1"/>
</dbReference>
<dbReference type="Proteomes" id="UP001159428">
    <property type="component" value="Unassembled WGS sequence"/>
</dbReference>
<dbReference type="Gene3D" id="2.60.40.10">
    <property type="entry name" value="Immunoglobulins"/>
    <property type="match status" value="2"/>
</dbReference>
<feature type="compositionally biased region" description="Gly residues" evidence="4">
    <location>
        <begin position="167"/>
        <end position="176"/>
    </location>
</feature>
<dbReference type="NCBIfam" id="NF040941">
    <property type="entry name" value="GGGWT_bact"/>
    <property type="match status" value="1"/>
</dbReference>
<evidence type="ECO:0000256" key="1">
    <source>
        <dbReference type="ARBA" id="ARBA00004498"/>
    </source>
</evidence>
<comment type="subcellular location">
    <subcellularLocation>
        <location evidence="1">Secreted</location>
        <location evidence="1">Extracellular space</location>
        <location evidence="1">Extracellular matrix</location>
    </subcellularLocation>
</comment>
<evidence type="ECO:0000256" key="4">
    <source>
        <dbReference type="SAM" id="MobiDB-lite"/>
    </source>
</evidence>
<dbReference type="PANTHER" id="PTHR10075">
    <property type="entry name" value="BASIGIN RELATED"/>
    <property type="match status" value="1"/>
</dbReference>
<gene>
    <name evidence="7" type="ORF">PMEA_00020798</name>
</gene>
<proteinExistence type="predicted"/>
<dbReference type="SUPFAM" id="SSF48726">
    <property type="entry name" value="Immunoglobulin"/>
    <property type="match status" value="2"/>
</dbReference>
<dbReference type="GO" id="GO:0005886">
    <property type="term" value="C:plasma membrane"/>
    <property type="evidence" value="ECO:0007669"/>
    <property type="project" value="TreeGrafter"/>
</dbReference>
<dbReference type="GO" id="GO:0007156">
    <property type="term" value="P:homophilic cell adhesion via plasma membrane adhesion molecules"/>
    <property type="evidence" value="ECO:0007669"/>
    <property type="project" value="TreeGrafter"/>
</dbReference>
<sequence length="664" mass="71862">MDSTERAHRKRTNDVFRKSSSVLSFISILLIVALFMRMEMINKRTQINEVRILAVESRMKTTNEADKNVEDKLKTFTDLESVMRKRPADHRKREKRNIAPNPTAGTVTLQQIRQEINNKFIDVCNSSDRICQAGPPGPPGALGYPGYKGEKGASGKVGPPGPSGPIGAPGVGGKRGPVGPQGVKGDKGDKGSVGAPGIKGDIGAKGRHGQKGSIGLKGNKGIRGLVGIQGPKGECVVPPKIIVYPVSQEVFINETAIFFCWVQGQTSSKITWSKLGGTLSDATVKDGALRINSVQRSHVGSYMCAAHTGLGIFRIAGSLLVKEIPQFTNKPPPKVVVEQATTVSLCCVATGSPRPKVEWTRHQRSTLFSPFFQEDGCLAVNTAKAHGEEDYICRATNSFGLTETVTTVIATKLMDSSCDLVQHGPSRKTDGMYYLRAKNTQPAFPVYCELTTDGRGWTLIARFSNNDVKNWMADTGHWWYDRQVATGKTESPFINTDMISPAFWLVRGSEIKITRSDDPSHTPLLQTTGNCLGGYTFRSKITSYGDFRNGKVWATDQCLGSCPVQYGGQYKSTDGFQQADCKGNIQSANKIGFWCDWSGGDGSVMMIGGGGGSCARADHGIGITEAGAASFVEDGGHETEYDFGYDGLTNKVPSQSYSLNLWIR</sequence>